<keyword evidence="2" id="KW-0472">Membrane</keyword>
<evidence type="ECO:0000313" key="4">
    <source>
        <dbReference type="EMBL" id="KAJ3504842.1"/>
    </source>
</evidence>
<sequence length="271" mass="30364">MSSPGSAAPQAEFLITIATHLRVGKYIQLAGFVILIYDHVLTFPRELERIWRQKLTGASLLFLLNRYITPFQYIVIITGKVIQLSSKPCDDFVQFEGALSGAMSSTAVWVSPLVIDTTIFLLTLWRTRQYLKLSERIPVLNIFVRDGIMYFFTICLMNLANALLFFLGPESLKPVLAPFSAMMTAMLISRLILNLRSSGSTLGATNTVSPTRMTPRRKDTVILDTVVSMAIGNLGEDFETSSERSTSSQDHEDYDHDTDWNTRSRPSIIAV</sequence>
<evidence type="ECO:0000259" key="3">
    <source>
        <dbReference type="Pfam" id="PF20151"/>
    </source>
</evidence>
<name>A0A9W8K3U9_9AGAR</name>
<gene>
    <name evidence="4" type="ORF">NLJ89_g7729</name>
</gene>
<accession>A0A9W8K3U9</accession>
<organism evidence="4 5">
    <name type="scientific">Agrocybe chaxingu</name>
    <dbReference type="NCBI Taxonomy" id="84603"/>
    <lineage>
        <taxon>Eukaryota</taxon>
        <taxon>Fungi</taxon>
        <taxon>Dikarya</taxon>
        <taxon>Basidiomycota</taxon>
        <taxon>Agaricomycotina</taxon>
        <taxon>Agaricomycetes</taxon>
        <taxon>Agaricomycetidae</taxon>
        <taxon>Agaricales</taxon>
        <taxon>Agaricineae</taxon>
        <taxon>Strophariaceae</taxon>
        <taxon>Agrocybe</taxon>
    </lineage>
</organism>
<dbReference type="Proteomes" id="UP001148786">
    <property type="component" value="Unassembled WGS sequence"/>
</dbReference>
<feature type="transmembrane region" description="Helical" evidence="2">
    <location>
        <begin position="107"/>
        <end position="127"/>
    </location>
</feature>
<keyword evidence="2" id="KW-0812">Transmembrane</keyword>
<dbReference type="Pfam" id="PF20151">
    <property type="entry name" value="DUF6533"/>
    <property type="match status" value="1"/>
</dbReference>
<feature type="transmembrane region" description="Helical" evidence="2">
    <location>
        <begin position="175"/>
        <end position="193"/>
    </location>
</feature>
<protein>
    <recommendedName>
        <fullName evidence="3">DUF6533 domain-containing protein</fullName>
    </recommendedName>
</protein>
<dbReference type="OrthoDB" id="3242376at2759"/>
<feature type="transmembrane region" description="Helical" evidence="2">
    <location>
        <begin position="55"/>
        <end position="76"/>
    </location>
</feature>
<evidence type="ECO:0000313" key="5">
    <source>
        <dbReference type="Proteomes" id="UP001148786"/>
    </source>
</evidence>
<keyword evidence="5" id="KW-1185">Reference proteome</keyword>
<evidence type="ECO:0000256" key="1">
    <source>
        <dbReference type="SAM" id="MobiDB-lite"/>
    </source>
</evidence>
<evidence type="ECO:0000256" key="2">
    <source>
        <dbReference type="SAM" id="Phobius"/>
    </source>
</evidence>
<feature type="compositionally biased region" description="Basic and acidic residues" evidence="1">
    <location>
        <begin position="249"/>
        <end position="262"/>
    </location>
</feature>
<feature type="transmembrane region" description="Helical" evidence="2">
    <location>
        <begin position="26"/>
        <end position="43"/>
    </location>
</feature>
<reference evidence="4" key="1">
    <citation type="submission" date="2022-07" db="EMBL/GenBank/DDBJ databases">
        <title>Genome Sequence of Agrocybe chaxingu.</title>
        <authorList>
            <person name="Buettner E."/>
        </authorList>
    </citation>
    <scope>NUCLEOTIDE SEQUENCE</scope>
    <source>
        <strain evidence="4">MP-N11</strain>
    </source>
</reference>
<feature type="domain" description="DUF6533" evidence="3">
    <location>
        <begin position="26"/>
        <end position="70"/>
    </location>
</feature>
<feature type="transmembrane region" description="Helical" evidence="2">
    <location>
        <begin position="148"/>
        <end position="169"/>
    </location>
</feature>
<proteinExistence type="predicted"/>
<dbReference type="EMBL" id="JANKHO010000956">
    <property type="protein sequence ID" value="KAJ3504842.1"/>
    <property type="molecule type" value="Genomic_DNA"/>
</dbReference>
<feature type="region of interest" description="Disordered" evidence="1">
    <location>
        <begin position="238"/>
        <end position="271"/>
    </location>
</feature>
<comment type="caution">
    <text evidence="4">The sequence shown here is derived from an EMBL/GenBank/DDBJ whole genome shotgun (WGS) entry which is preliminary data.</text>
</comment>
<keyword evidence="2" id="KW-1133">Transmembrane helix</keyword>
<dbReference type="InterPro" id="IPR045340">
    <property type="entry name" value="DUF6533"/>
</dbReference>
<dbReference type="AlphaFoldDB" id="A0A9W8K3U9"/>